<dbReference type="HOGENOM" id="CLU_430013_0_0_2"/>
<name>H1Z0Y5_9EURY</name>
<evidence type="ECO:0000313" key="5">
    <source>
        <dbReference type="Proteomes" id="UP000005741"/>
    </source>
</evidence>
<organism evidence="4 5">
    <name type="scientific">Methanoplanus limicola DSM 2279</name>
    <dbReference type="NCBI Taxonomy" id="937775"/>
    <lineage>
        <taxon>Archaea</taxon>
        <taxon>Methanobacteriati</taxon>
        <taxon>Methanobacteriota</taxon>
        <taxon>Stenosarchaea group</taxon>
        <taxon>Methanomicrobia</taxon>
        <taxon>Methanomicrobiales</taxon>
        <taxon>Methanomicrobiaceae</taxon>
        <taxon>Methanoplanus</taxon>
    </lineage>
</organism>
<keyword evidence="5" id="KW-1185">Reference proteome</keyword>
<gene>
    <name evidence="4" type="ORF">Metlim_0320</name>
</gene>
<feature type="region of interest" description="Disordered" evidence="2">
    <location>
        <begin position="183"/>
        <end position="238"/>
    </location>
</feature>
<accession>H1Z0Y5</accession>
<evidence type="ECO:0000256" key="2">
    <source>
        <dbReference type="SAM" id="MobiDB-lite"/>
    </source>
</evidence>
<dbReference type="OrthoDB" id="112112at2157"/>
<dbReference type="PATRIC" id="fig|937775.9.peg.376"/>
<evidence type="ECO:0000256" key="3">
    <source>
        <dbReference type="SAM" id="Phobius"/>
    </source>
</evidence>
<proteinExistence type="predicted"/>
<dbReference type="EMBL" id="CM001436">
    <property type="protein sequence ID" value="EHQ34461.1"/>
    <property type="molecule type" value="Genomic_DNA"/>
</dbReference>
<keyword evidence="3" id="KW-0812">Transmembrane</keyword>
<keyword evidence="3" id="KW-1133">Transmembrane helix</keyword>
<feature type="compositionally biased region" description="Basic and acidic residues" evidence="2">
    <location>
        <begin position="222"/>
        <end position="238"/>
    </location>
</feature>
<evidence type="ECO:0000313" key="4">
    <source>
        <dbReference type="EMBL" id="EHQ34461.1"/>
    </source>
</evidence>
<feature type="compositionally biased region" description="Basic and acidic residues" evidence="2">
    <location>
        <begin position="183"/>
        <end position="209"/>
    </location>
</feature>
<protein>
    <recommendedName>
        <fullName evidence="6">DUF4129 domain-containing protein</fullName>
    </recommendedName>
</protein>
<reference evidence="4 5" key="1">
    <citation type="submission" date="2011-10" db="EMBL/GenBank/DDBJ databases">
        <title>The Improved High-Quality Draft genome of Methanoplanus limicola DSM 2279.</title>
        <authorList>
            <consortium name="US DOE Joint Genome Institute (JGI-PGF)"/>
            <person name="Lucas S."/>
            <person name="Copeland A."/>
            <person name="Lapidus A."/>
            <person name="Glavina del Rio T."/>
            <person name="Dalin E."/>
            <person name="Tice H."/>
            <person name="Bruce D."/>
            <person name="Goodwin L."/>
            <person name="Pitluck S."/>
            <person name="Peters L."/>
            <person name="Mikhailova N."/>
            <person name="Lu M."/>
            <person name="Kyrpides N."/>
            <person name="Mavromatis K."/>
            <person name="Ivanova N."/>
            <person name="Markowitz V."/>
            <person name="Cheng J.-F."/>
            <person name="Hugenholtz P."/>
            <person name="Woyke T."/>
            <person name="Wu D."/>
            <person name="Wirth R."/>
            <person name="Brambilla E.-M."/>
            <person name="Klenk H.-P."/>
            <person name="Eisen J.A."/>
        </authorList>
    </citation>
    <scope>NUCLEOTIDE SEQUENCE [LARGE SCALE GENOMIC DNA]</scope>
    <source>
        <strain evidence="4 5">DSM 2279</strain>
    </source>
</reference>
<dbReference type="Proteomes" id="UP000005741">
    <property type="component" value="Chromosome"/>
</dbReference>
<keyword evidence="3" id="KW-0472">Membrane</keyword>
<dbReference type="AlphaFoldDB" id="H1Z0Y5"/>
<evidence type="ECO:0000256" key="1">
    <source>
        <dbReference type="SAM" id="Coils"/>
    </source>
</evidence>
<feature type="compositionally biased region" description="Acidic residues" evidence="2">
    <location>
        <begin position="210"/>
        <end position="221"/>
    </location>
</feature>
<keyword evidence="1" id="KW-0175">Coiled coil</keyword>
<feature type="coiled-coil region" evidence="1">
    <location>
        <begin position="75"/>
        <end position="137"/>
    </location>
</feature>
<evidence type="ECO:0008006" key="6">
    <source>
        <dbReference type="Google" id="ProtNLM"/>
    </source>
</evidence>
<sequence>MKRFHSALILAVLALFFISVLLSTVDSAELFTPKDIPGTDMHNNPDALRQISREESANAFGMMQDFIDLSDSIVINLKIKNLDDAKEDLEEYARLASRYDNLIINLDMDDSEIEEFRRNNKEQLEALKETVQDSELLEDLKTLQIQYRESGDSNKFYSVTYEIEALKKKMGIDTARLEKSTRDLTESSKKYEVETSHLEESSKSIHEIGGDDELNPEDFVPDDVRPDDVRPDDVRPEDVRPEDISIDVSPLVVHYGDLLNISGAVEWVYDEKAVEIFIDSKKAGETGAEPDGGYIFKYPVRSIKTGKHTVYSKTGISYSDVFEFEVKSLPGLLSLDYCEATDESGNNIYRLFGNLTADGIPVSGAAVGLLSGNKKIKDAVTGYDGNFSADISLREGLHIINAVFDNPAYPVDKSESREIQIYIPGSFSIEIIVIVVFFSLFFGYAGYYILNHRKDLPKLSKFSELSLLKIRKDSGREDEDNTEEDLKKSPATKKTIHLVEKRDKSVKKRYLDVISQSGYFEGYHFLISVLFGVIAGKYNISYKKSMTANEFMHRLCGICERESGGSSPEVMAGISVKVHESVISDTESFIRLYEKLVYQGVYDKGDELSLYHIFDKITDDLDAGENFREFYAEGES</sequence>
<dbReference type="RefSeq" id="WP_004076100.1">
    <property type="nucleotide sequence ID" value="NZ_CM001436.1"/>
</dbReference>
<feature type="transmembrane region" description="Helical" evidence="3">
    <location>
        <begin position="427"/>
        <end position="450"/>
    </location>
</feature>
<dbReference type="InParanoid" id="H1Z0Y5"/>
<dbReference type="STRING" id="937775.Metlim_0320"/>